<dbReference type="PANTHER" id="PTHR42760">
    <property type="entry name" value="SHORT-CHAIN DEHYDROGENASES/REDUCTASES FAMILY MEMBER"/>
    <property type="match status" value="1"/>
</dbReference>
<dbReference type="CDD" id="cd05233">
    <property type="entry name" value="SDR_c"/>
    <property type="match status" value="1"/>
</dbReference>
<dbReference type="InterPro" id="IPR002347">
    <property type="entry name" value="SDR_fam"/>
</dbReference>
<comment type="similarity">
    <text evidence="1 3">Belongs to the short-chain dehydrogenases/reductases (SDR) family.</text>
</comment>
<dbReference type="PANTHER" id="PTHR42760:SF124">
    <property type="entry name" value="SHORT-CHAIN DEHYDROGENASE_REDUCTASE"/>
    <property type="match status" value="1"/>
</dbReference>
<keyword evidence="5" id="KW-1185">Reference proteome</keyword>
<evidence type="ECO:0000256" key="3">
    <source>
        <dbReference type="RuleBase" id="RU000363"/>
    </source>
</evidence>
<accession>A0A0D2KDG8</accession>
<gene>
    <name evidence="4" type="ORF">Z520_00850</name>
</gene>
<protein>
    <submittedName>
        <fullName evidence="4">Uncharacterized protein</fullName>
    </submittedName>
</protein>
<evidence type="ECO:0000313" key="5">
    <source>
        <dbReference type="Proteomes" id="UP000053411"/>
    </source>
</evidence>
<dbReference type="Gene3D" id="3.40.50.720">
    <property type="entry name" value="NAD(P)-binding Rossmann-like Domain"/>
    <property type="match status" value="1"/>
</dbReference>
<dbReference type="PRINTS" id="PR00081">
    <property type="entry name" value="GDHRDH"/>
</dbReference>
<dbReference type="EMBL" id="KN848062">
    <property type="protein sequence ID" value="KIY04158.1"/>
    <property type="molecule type" value="Genomic_DNA"/>
</dbReference>
<dbReference type="FunFam" id="3.40.50.720:FF:000084">
    <property type="entry name" value="Short-chain dehydrogenase reductase"/>
    <property type="match status" value="1"/>
</dbReference>
<dbReference type="Pfam" id="PF00106">
    <property type="entry name" value="adh_short"/>
    <property type="match status" value="1"/>
</dbReference>
<keyword evidence="2" id="KW-0521">NADP</keyword>
<evidence type="ECO:0000256" key="1">
    <source>
        <dbReference type="ARBA" id="ARBA00006484"/>
    </source>
</evidence>
<dbReference type="AlphaFoldDB" id="A0A0D2KDG8"/>
<dbReference type="VEuPathDB" id="FungiDB:Z520_00850"/>
<dbReference type="STRING" id="1442371.A0A0D2KDG8"/>
<proteinExistence type="inferred from homology"/>
<dbReference type="OrthoDB" id="5840532at2759"/>
<dbReference type="RefSeq" id="XP_016638280.1">
    <property type="nucleotide sequence ID" value="XM_016771370.1"/>
</dbReference>
<dbReference type="PRINTS" id="PR00080">
    <property type="entry name" value="SDRFAMILY"/>
</dbReference>
<dbReference type="SUPFAM" id="SSF51735">
    <property type="entry name" value="NAD(P)-binding Rossmann-fold domains"/>
    <property type="match status" value="1"/>
</dbReference>
<reference evidence="4 5" key="1">
    <citation type="submission" date="2015-01" db="EMBL/GenBank/DDBJ databases">
        <title>The Genome Sequence of Fonsecaea multimorphosa CBS 102226.</title>
        <authorList>
            <consortium name="The Broad Institute Genomics Platform"/>
            <person name="Cuomo C."/>
            <person name="de Hoog S."/>
            <person name="Gorbushina A."/>
            <person name="Stielow B."/>
            <person name="Teixiera M."/>
            <person name="Abouelleil A."/>
            <person name="Chapman S.B."/>
            <person name="Priest M."/>
            <person name="Young S.K."/>
            <person name="Wortman J."/>
            <person name="Nusbaum C."/>
            <person name="Birren B."/>
        </authorList>
    </citation>
    <scope>NUCLEOTIDE SEQUENCE [LARGE SCALE GENOMIC DNA]</scope>
    <source>
        <strain evidence="4 5">CBS 102226</strain>
    </source>
</reference>
<organism evidence="4 5">
    <name type="scientific">Fonsecaea multimorphosa CBS 102226</name>
    <dbReference type="NCBI Taxonomy" id="1442371"/>
    <lineage>
        <taxon>Eukaryota</taxon>
        <taxon>Fungi</taxon>
        <taxon>Dikarya</taxon>
        <taxon>Ascomycota</taxon>
        <taxon>Pezizomycotina</taxon>
        <taxon>Eurotiomycetes</taxon>
        <taxon>Chaetothyriomycetidae</taxon>
        <taxon>Chaetothyriales</taxon>
        <taxon>Herpotrichiellaceae</taxon>
        <taxon>Fonsecaea</taxon>
    </lineage>
</organism>
<evidence type="ECO:0000313" key="4">
    <source>
        <dbReference type="EMBL" id="KIY04158.1"/>
    </source>
</evidence>
<name>A0A0D2KDG8_9EURO</name>
<evidence type="ECO:0000256" key="2">
    <source>
        <dbReference type="ARBA" id="ARBA00022857"/>
    </source>
</evidence>
<dbReference type="InterPro" id="IPR036291">
    <property type="entry name" value="NAD(P)-bd_dom_sf"/>
</dbReference>
<sequence length="277" mass="29744">MASMAQRVAFITGGSGGIGRATAHKLASRGISVVVADMDEQQGTKVSDEVAKKWNVKTKFLKLDVTQEQQVKDAIASSTEWTGRLDYAANCAGICETIWSEEESITTELFERTHAINTKGLWLCQKYQALQMKTQDPCPVSFEPPCAHNIPAQRGAIANVVSISGLQAAGLAAYTPSKYAAVGVTKNGAKFYGPDGIRVNALCPGWTLTQMIVKSMGAEGTIGSKENEESPVSKAIALRRMAFAEEQANVLSFLLSDESSYMNGSLVVNDGGFHDIR</sequence>
<dbReference type="GeneID" id="27706596"/>
<dbReference type="Proteomes" id="UP000053411">
    <property type="component" value="Unassembled WGS sequence"/>
</dbReference>
<dbReference type="GO" id="GO:0016616">
    <property type="term" value="F:oxidoreductase activity, acting on the CH-OH group of donors, NAD or NADP as acceptor"/>
    <property type="evidence" value="ECO:0007669"/>
    <property type="project" value="TreeGrafter"/>
</dbReference>